<reference evidence="1" key="1">
    <citation type="submission" date="2021-08" db="EMBL/GenBank/DDBJ databases">
        <title>Flavobacterium sp. strain CC-SYL302.</title>
        <authorList>
            <person name="Lin S.-Y."/>
            <person name="Lee T.-H."/>
            <person name="Young C.-C."/>
        </authorList>
    </citation>
    <scope>NUCLEOTIDE SEQUENCE</scope>
    <source>
        <strain evidence="1">CC-SYL302</strain>
    </source>
</reference>
<dbReference type="RefSeq" id="WP_264435047.1">
    <property type="nucleotide sequence ID" value="NZ_CP081495.1"/>
</dbReference>
<dbReference type="EMBL" id="CP081495">
    <property type="protein sequence ID" value="UYW02488.1"/>
    <property type="molecule type" value="Genomic_DNA"/>
</dbReference>
<gene>
    <name evidence="1" type="ORF">K5I29_06285</name>
</gene>
<sequence length="116" mass="13467">MKKYIIILFFISFHNINSQSNNHTSYDLVKKDSLFKNYIFLKLPISTIVKSNFSIYDKNTSFNSNYYMTKDTIEFTGLQNIPQNNFPGVKIDSYNPHGTNNIGASVFMGIFDWLTK</sequence>
<keyword evidence="2" id="KW-1185">Reference proteome</keyword>
<proteinExistence type="predicted"/>
<protein>
    <submittedName>
        <fullName evidence="1">Uncharacterized protein</fullName>
    </submittedName>
</protein>
<name>A0ABY6M4E2_9FLAO</name>
<evidence type="ECO:0000313" key="1">
    <source>
        <dbReference type="EMBL" id="UYW02488.1"/>
    </source>
</evidence>
<accession>A0ABY6M4E2</accession>
<organism evidence="1 2">
    <name type="scientific">Flavobacterium agricola</name>
    <dbReference type="NCBI Taxonomy" id="2870839"/>
    <lineage>
        <taxon>Bacteria</taxon>
        <taxon>Pseudomonadati</taxon>
        <taxon>Bacteroidota</taxon>
        <taxon>Flavobacteriia</taxon>
        <taxon>Flavobacteriales</taxon>
        <taxon>Flavobacteriaceae</taxon>
        <taxon>Flavobacterium</taxon>
    </lineage>
</organism>
<dbReference type="Proteomes" id="UP001163328">
    <property type="component" value="Chromosome"/>
</dbReference>
<evidence type="ECO:0000313" key="2">
    <source>
        <dbReference type="Proteomes" id="UP001163328"/>
    </source>
</evidence>